<dbReference type="SUPFAM" id="SSF53822">
    <property type="entry name" value="Periplasmic binding protein-like I"/>
    <property type="match status" value="1"/>
</dbReference>
<dbReference type="PANTHER" id="PTHR30483:SF37">
    <property type="entry name" value="ABC TRANSPORTER SUBSTRATE-BINDING PROTEIN"/>
    <property type="match status" value="1"/>
</dbReference>
<evidence type="ECO:0000313" key="7">
    <source>
        <dbReference type="EMBL" id="MFC5848016.1"/>
    </source>
</evidence>
<dbReference type="Proteomes" id="UP001595979">
    <property type="component" value="Unassembled WGS sequence"/>
</dbReference>
<comment type="caution">
    <text evidence="7">The sequence shown here is derived from an EMBL/GenBank/DDBJ whole genome shotgun (WGS) entry which is preliminary data.</text>
</comment>
<dbReference type="Pfam" id="PF13458">
    <property type="entry name" value="Peripla_BP_6"/>
    <property type="match status" value="1"/>
</dbReference>
<evidence type="ECO:0000256" key="5">
    <source>
        <dbReference type="SAM" id="SignalP"/>
    </source>
</evidence>
<dbReference type="Gene3D" id="3.40.50.2300">
    <property type="match status" value="2"/>
</dbReference>
<keyword evidence="4" id="KW-0029">Amino-acid transport</keyword>
<dbReference type="InterPro" id="IPR000709">
    <property type="entry name" value="Leu_Ile_Val-bd"/>
</dbReference>
<accession>A0ABW1DKM3</accession>
<dbReference type="RefSeq" id="WP_380047672.1">
    <property type="nucleotide sequence ID" value="NZ_JBHSOH010000006.1"/>
</dbReference>
<evidence type="ECO:0000259" key="6">
    <source>
        <dbReference type="Pfam" id="PF13458"/>
    </source>
</evidence>
<keyword evidence="8" id="KW-1185">Reference proteome</keyword>
<sequence length="393" mass="41951">MTPARRRGRGRAAALLALALLGSVSAQGTLRVGAVTSLSGRFATFGQMQQAGYKVATDEINARGGVNGQKLELTLLDDASDVNKALSAAETLVNQQVPLVLGAYSSGITKPLSQYMARVKVPLLVSTAVDETITRPGNAYTFRINNQSSVYTRSLIDQLRKMQGLKTVAVLTSNDAFGKSVLTDVTTLLPRSGFQIVGRDTYDQGLTDFRPILNRYRGQNPDVVIFASYEQDAVALAKQVRETGLNPRVLAGIATGFALPDFLKGAGAAAENFLVTMVWNSDVRYPGAQNLYTRLKAALGGQEPSQHAAESYAAVIAAADAIKRARGTDPEKVRAALIATQLRTAFGPITFKSYGGYQNQNSLVGLITQVQKGRFVTVAPATAARGTLVVPRR</sequence>
<proteinExistence type="inferred from homology"/>
<evidence type="ECO:0000256" key="3">
    <source>
        <dbReference type="ARBA" id="ARBA00022729"/>
    </source>
</evidence>
<evidence type="ECO:0000256" key="2">
    <source>
        <dbReference type="ARBA" id="ARBA00022448"/>
    </source>
</evidence>
<comment type="similarity">
    <text evidence="1">Belongs to the leucine-binding protein family.</text>
</comment>
<keyword evidence="3 5" id="KW-0732">Signal</keyword>
<dbReference type="CDD" id="cd19982">
    <property type="entry name" value="PBP1_ABC_ligand_binding-like"/>
    <property type="match status" value="1"/>
</dbReference>
<evidence type="ECO:0000313" key="8">
    <source>
        <dbReference type="Proteomes" id="UP001595979"/>
    </source>
</evidence>
<dbReference type="EMBL" id="JBHSOH010000006">
    <property type="protein sequence ID" value="MFC5848016.1"/>
    <property type="molecule type" value="Genomic_DNA"/>
</dbReference>
<name>A0ABW1DKM3_9DEIO</name>
<feature type="chain" id="PRO_5045771360" evidence="5">
    <location>
        <begin position="27"/>
        <end position="393"/>
    </location>
</feature>
<dbReference type="InterPro" id="IPR028081">
    <property type="entry name" value="Leu-bd"/>
</dbReference>
<evidence type="ECO:0000256" key="4">
    <source>
        <dbReference type="ARBA" id="ARBA00022970"/>
    </source>
</evidence>
<feature type="domain" description="Leucine-binding protein" evidence="6">
    <location>
        <begin position="29"/>
        <end position="361"/>
    </location>
</feature>
<dbReference type="InterPro" id="IPR051010">
    <property type="entry name" value="BCAA_transport"/>
</dbReference>
<organism evidence="7 8">
    <name type="scientific">Deinococcus petrolearius</name>
    <dbReference type="NCBI Taxonomy" id="1751295"/>
    <lineage>
        <taxon>Bacteria</taxon>
        <taxon>Thermotogati</taxon>
        <taxon>Deinococcota</taxon>
        <taxon>Deinococci</taxon>
        <taxon>Deinococcales</taxon>
        <taxon>Deinococcaceae</taxon>
        <taxon>Deinococcus</taxon>
    </lineage>
</organism>
<gene>
    <name evidence="7" type="ORF">ACFPQ6_06805</name>
</gene>
<protein>
    <submittedName>
        <fullName evidence="7">ABC transporter substrate-binding protein</fullName>
    </submittedName>
</protein>
<feature type="signal peptide" evidence="5">
    <location>
        <begin position="1"/>
        <end position="26"/>
    </location>
</feature>
<keyword evidence="2" id="KW-0813">Transport</keyword>
<dbReference type="PANTHER" id="PTHR30483">
    <property type="entry name" value="LEUCINE-SPECIFIC-BINDING PROTEIN"/>
    <property type="match status" value="1"/>
</dbReference>
<evidence type="ECO:0000256" key="1">
    <source>
        <dbReference type="ARBA" id="ARBA00010062"/>
    </source>
</evidence>
<dbReference type="InterPro" id="IPR028082">
    <property type="entry name" value="Peripla_BP_I"/>
</dbReference>
<reference evidence="8" key="1">
    <citation type="journal article" date="2019" name="Int. J. Syst. Evol. Microbiol.">
        <title>The Global Catalogue of Microorganisms (GCM) 10K type strain sequencing project: providing services to taxonomists for standard genome sequencing and annotation.</title>
        <authorList>
            <consortium name="The Broad Institute Genomics Platform"/>
            <consortium name="The Broad Institute Genome Sequencing Center for Infectious Disease"/>
            <person name="Wu L."/>
            <person name="Ma J."/>
        </authorList>
    </citation>
    <scope>NUCLEOTIDE SEQUENCE [LARGE SCALE GENOMIC DNA]</scope>
    <source>
        <strain evidence="8">CGMCC 1.15053</strain>
    </source>
</reference>
<dbReference type="PRINTS" id="PR00337">
    <property type="entry name" value="LEUILEVALBP"/>
</dbReference>